<dbReference type="Proteomes" id="UP000178911">
    <property type="component" value="Unassembled WGS sequence"/>
</dbReference>
<accession>A0A1F8GEF9</accession>
<organism evidence="1 2">
    <name type="scientific">Candidatus Yanofskybacteria bacterium RIFCSPLOWO2_01_FULL_43_22</name>
    <dbReference type="NCBI Taxonomy" id="1802695"/>
    <lineage>
        <taxon>Bacteria</taxon>
        <taxon>Candidatus Yanofskyibacteriota</taxon>
    </lineage>
</organism>
<reference evidence="1 2" key="1">
    <citation type="journal article" date="2016" name="Nat. Commun.">
        <title>Thousands of microbial genomes shed light on interconnected biogeochemical processes in an aquifer system.</title>
        <authorList>
            <person name="Anantharaman K."/>
            <person name="Brown C.T."/>
            <person name="Hug L.A."/>
            <person name="Sharon I."/>
            <person name="Castelle C.J."/>
            <person name="Probst A.J."/>
            <person name="Thomas B.C."/>
            <person name="Singh A."/>
            <person name="Wilkins M.J."/>
            <person name="Karaoz U."/>
            <person name="Brodie E.L."/>
            <person name="Williams K.H."/>
            <person name="Hubbard S.S."/>
            <person name="Banfield J.F."/>
        </authorList>
    </citation>
    <scope>NUCLEOTIDE SEQUENCE [LARGE SCALE GENOMIC DNA]</scope>
</reference>
<proteinExistence type="predicted"/>
<name>A0A1F8GEF9_9BACT</name>
<gene>
    <name evidence="1" type="ORF">A3A13_00125</name>
</gene>
<protein>
    <submittedName>
        <fullName evidence="1">Uncharacterized protein</fullName>
    </submittedName>
</protein>
<sequence>MVVLSEKEVWVGCVIRCYGCKTLFVLESGDDVKFVSPNVTNRLATEYFVVNCPKCGRKRAFFPKPEKETAAA</sequence>
<dbReference type="AlphaFoldDB" id="A0A1F8GEF9"/>
<evidence type="ECO:0000313" key="2">
    <source>
        <dbReference type="Proteomes" id="UP000178911"/>
    </source>
</evidence>
<evidence type="ECO:0000313" key="1">
    <source>
        <dbReference type="EMBL" id="OGN23703.1"/>
    </source>
</evidence>
<comment type="caution">
    <text evidence="1">The sequence shown here is derived from an EMBL/GenBank/DDBJ whole genome shotgun (WGS) entry which is preliminary data.</text>
</comment>
<dbReference type="EMBL" id="MGKJ01000016">
    <property type="protein sequence ID" value="OGN23703.1"/>
    <property type="molecule type" value="Genomic_DNA"/>
</dbReference>
<dbReference type="STRING" id="1802695.A3A13_00125"/>